<evidence type="ECO:0000256" key="2">
    <source>
        <dbReference type="ARBA" id="ARBA00022475"/>
    </source>
</evidence>
<organism evidence="15 16">
    <name type="scientific">Paraglaciecola aquimarina</name>
    <dbReference type="NCBI Taxonomy" id="1235557"/>
    <lineage>
        <taxon>Bacteria</taxon>
        <taxon>Pseudomonadati</taxon>
        <taxon>Pseudomonadota</taxon>
        <taxon>Gammaproteobacteria</taxon>
        <taxon>Alteromonadales</taxon>
        <taxon>Alteromonadaceae</taxon>
        <taxon>Paraglaciecola</taxon>
    </lineage>
</organism>
<dbReference type="Pfam" id="PF13624">
    <property type="entry name" value="SurA_N_3"/>
    <property type="match status" value="1"/>
</dbReference>
<sequence length="626" mass="69164">MLERIREGSQGVWAMAILGLVILSFVFAGVGSYINSSGVGVAANVNGEEITLDELEKAYQNERARMEQQYGDSFATLASDAGYLQNFRSSILDRLIGEKLMDQAAAELGLRVSDEQIKSAIVTMTEFQIDGKFDNERYLAILRQAGYQPTSFRDYMRVDMVRRQLSQSLLGTEFALENEAQSAHLMQQQTRDLRYATLSSDKFTDQVDVTEQQISSYYQANISQFDTEEKVSLEYVEMTLDDVMSNITVTEQELAEYYQQNIDDYRTAEERQASHILFESADEDESVLALAESVLDKVQAGGDFAELAKEYSSDTFSAENGGDLGWFGAGIMDPAFEEAAFALAAKGDVSAVVKSEFGYHIIKLTDIKPEQVTAYADVQDEVSTKLKTFKAEEEFYGIQQRIAEVAFELPDSLEEVAAEANKPILTTEPFTRLAPPEVVASPNVLSSAFSDELIVEGVNSEVLELGRNHIMVVRVASHEEERTKALDEVSEQIKSILLAEASQQAARDWIAEVKSKLVNGEDTSAEFESMNLTWQDKSAVTRNDGTVSRTIVEAAFKLAEGNVDVVDLVTGDVSLVQLIKVNSGEAADDTLVASLQNQLASLKTQNLYAAVIQSLRAEADIDILQQ</sequence>
<feature type="domain" description="PpiC" evidence="14">
    <location>
        <begin position="268"/>
        <end position="366"/>
    </location>
</feature>
<dbReference type="Gene3D" id="1.10.4030.10">
    <property type="entry name" value="Porin chaperone SurA, peptide-binding domain"/>
    <property type="match status" value="1"/>
</dbReference>
<evidence type="ECO:0000256" key="8">
    <source>
        <dbReference type="ARBA" id="ARBA00038408"/>
    </source>
</evidence>
<evidence type="ECO:0000313" key="15">
    <source>
        <dbReference type="EMBL" id="MDU0354406.1"/>
    </source>
</evidence>
<dbReference type="PROSITE" id="PS50198">
    <property type="entry name" value="PPIC_PPIASE_2"/>
    <property type="match status" value="1"/>
</dbReference>
<evidence type="ECO:0000256" key="7">
    <source>
        <dbReference type="ARBA" id="ARBA00023186"/>
    </source>
</evidence>
<evidence type="ECO:0000256" key="5">
    <source>
        <dbReference type="ARBA" id="ARBA00022989"/>
    </source>
</evidence>
<dbReference type="InterPro" id="IPR046357">
    <property type="entry name" value="PPIase_dom_sf"/>
</dbReference>
<dbReference type="InterPro" id="IPR027304">
    <property type="entry name" value="Trigger_fact/SurA_dom_sf"/>
</dbReference>
<keyword evidence="5 13" id="KW-1133">Transmembrane helix</keyword>
<evidence type="ECO:0000256" key="13">
    <source>
        <dbReference type="SAM" id="Phobius"/>
    </source>
</evidence>
<evidence type="ECO:0000256" key="10">
    <source>
        <dbReference type="ARBA" id="ARBA00042775"/>
    </source>
</evidence>
<dbReference type="EMBL" id="JAWDIO010000002">
    <property type="protein sequence ID" value="MDU0354406.1"/>
    <property type="molecule type" value="Genomic_DNA"/>
</dbReference>
<keyword evidence="4 13" id="KW-0812">Transmembrane</keyword>
<dbReference type="Proteomes" id="UP001247805">
    <property type="component" value="Unassembled WGS sequence"/>
</dbReference>
<keyword evidence="16" id="KW-1185">Reference proteome</keyword>
<dbReference type="SUPFAM" id="SSF109998">
    <property type="entry name" value="Triger factor/SurA peptide-binding domain-like"/>
    <property type="match status" value="1"/>
</dbReference>
<evidence type="ECO:0000256" key="11">
    <source>
        <dbReference type="PROSITE-ProRule" id="PRU00278"/>
    </source>
</evidence>
<evidence type="ECO:0000259" key="14">
    <source>
        <dbReference type="PROSITE" id="PS50198"/>
    </source>
</evidence>
<protein>
    <recommendedName>
        <fullName evidence="9">Periplasmic chaperone PpiD</fullName>
    </recommendedName>
    <alternativeName>
        <fullName evidence="10">Periplasmic folding chaperone</fullName>
    </alternativeName>
</protein>
<feature type="coiled-coil region" evidence="12">
    <location>
        <begin position="45"/>
        <end position="72"/>
    </location>
</feature>
<dbReference type="PANTHER" id="PTHR47529">
    <property type="entry name" value="PEPTIDYL-PROLYL CIS-TRANS ISOMERASE D"/>
    <property type="match status" value="1"/>
</dbReference>
<dbReference type="RefSeq" id="WP_316026008.1">
    <property type="nucleotide sequence ID" value="NZ_JAWDIO010000002.1"/>
</dbReference>
<reference evidence="15 16" key="1">
    <citation type="submission" date="2023-10" db="EMBL/GenBank/DDBJ databases">
        <title>Glaciecola aquimarina strain GGW-M5 nov., isolated from a coastal seawater.</title>
        <authorList>
            <person name="Bayburt H."/>
            <person name="Kim J.M."/>
            <person name="Choi B.J."/>
            <person name="Jeon C.O."/>
        </authorList>
    </citation>
    <scope>NUCLEOTIDE SEQUENCE [LARGE SCALE GENOMIC DNA]</scope>
    <source>
        <strain evidence="15 16">KCTC 32108</strain>
    </source>
</reference>
<comment type="similarity">
    <text evidence="8">Belongs to the PpiD chaperone family.</text>
</comment>
<gene>
    <name evidence="15" type="ORF">RS130_11105</name>
</gene>
<comment type="caution">
    <text evidence="15">The sequence shown here is derived from an EMBL/GenBank/DDBJ whole genome shotgun (WGS) entry which is preliminary data.</text>
</comment>
<dbReference type="PANTHER" id="PTHR47529:SF1">
    <property type="entry name" value="PERIPLASMIC CHAPERONE PPID"/>
    <property type="match status" value="1"/>
</dbReference>
<dbReference type="Pfam" id="PF13616">
    <property type="entry name" value="Rotamase_3"/>
    <property type="match status" value="1"/>
</dbReference>
<keyword evidence="2" id="KW-1003">Cell membrane</keyword>
<evidence type="ECO:0000256" key="9">
    <source>
        <dbReference type="ARBA" id="ARBA00040743"/>
    </source>
</evidence>
<feature type="transmembrane region" description="Helical" evidence="13">
    <location>
        <begin position="12"/>
        <end position="34"/>
    </location>
</feature>
<dbReference type="PROSITE" id="PS01096">
    <property type="entry name" value="PPIC_PPIASE_1"/>
    <property type="match status" value="1"/>
</dbReference>
<dbReference type="SUPFAM" id="SSF54534">
    <property type="entry name" value="FKBP-like"/>
    <property type="match status" value="1"/>
</dbReference>
<name>A0ABU3SWL5_9ALTE</name>
<comment type="subcellular location">
    <subcellularLocation>
        <location evidence="1">Cell inner membrane</location>
        <topology evidence="1">Single-pass type II membrane protein</topology>
        <orientation evidence="1">Periplasmic side</orientation>
    </subcellularLocation>
</comment>
<evidence type="ECO:0000256" key="1">
    <source>
        <dbReference type="ARBA" id="ARBA00004382"/>
    </source>
</evidence>
<dbReference type="InterPro" id="IPR023058">
    <property type="entry name" value="PPIase_PpiC_CS"/>
</dbReference>
<proteinExistence type="inferred from homology"/>
<evidence type="ECO:0000256" key="3">
    <source>
        <dbReference type="ARBA" id="ARBA00022519"/>
    </source>
</evidence>
<keyword evidence="11" id="KW-0413">Isomerase</keyword>
<dbReference type="Gene3D" id="3.10.50.40">
    <property type="match status" value="1"/>
</dbReference>
<dbReference type="InterPro" id="IPR000297">
    <property type="entry name" value="PPIase_PpiC"/>
</dbReference>
<dbReference type="InterPro" id="IPR052029">
    <property type="entry name" value="PpiD_chaperone"/>
</dbReference>
<keyword evidence="3" id="KW-0997">Cell inner membrane</keyword>
<accession>A0ABU3SWL5</accession>
<keyword evidence="11" id="KW-0697">Rotamase</keyword>
<keyword evidence="7" id="KW-0143">Chaperone</keyword>
<keyword evidence="12" id="KW-0175">Coiled coil</keyword>
<evidence type="ECO:0000256" key="6">
    <source>
        <dbReference type="ARBA" id="ARBA00023136"/>
    </source>
</evidence>
<evidence type="ECO:0000256" key="12">
    <source>
        <dbReference type="SAM" id="Coils"/>
    </source>
</evidence>
<evidence type="ECO:0000313" key="16">
    <source>
        <dbReference type="Proteomes" id="UP001247805"/>
    </source>
</evidence>
<evidence type="ECO:0000256" key="4">
    <source>
        <dbReference type="ARBA" id="ARBA00022692"/>
    </source>
</evidence>
<keyword evidence="6 13" id="KW-0472">Membrane</keyword>